<organism evidence="6 7">
    <name type="scientific">Coptis chinensis</name>
    <dbReference type="NCBI Taxonomy" id="261450"/>
    <lineage>
        <taxon>Eukaryota</taxon>
        <taxon>Viridiplantae</taxon>
        <taxon>Streptophyta</taxon>
        <taxon>Embryophyta</taxon>
        <taxon>Tracheophyta</taxon>
        <taxon>Spermatophyta</taxon>
        <taxon>Magnoliopsida</taxon>
        <taxon>Ranunculales</taxon>
        <taxon>Ranunculaceae</taxon>
        <taxon>Coptidoideae</taxon>
        <taxon>Coptis</taxon>
    </lineage>
</organism>
<keyword evidence="7" id="KW-1185">Reference proteome</keyword>
<dbReference type="InterPro" id="IPR016267">
    <property type="entry name" value="UDPGP_trans"/>
</dbReference>
<dbReference type="EMBL" id="JADFTS010000006">
    <property type="protein sequence ID" value="KAF9600158.1"/>
    <property type="molecule type" value="Genomic_DNA"/>
</dbReference>
<evidence type="ECO:0000256" key="4">
    <source>
        <dbReference type="ARBA" id="ARBA00022695"/>
    </source>
</evidence>
<dbReference type="Gene3D" id="3.90.550.10">
    <property type="entry name" value="Spore Coat Polysaccharide Biosynthesis Protein SpsA, Chain A"/>
    <property type="match status" value="1"/>
</dbReference>
<dbReference type="GO" id="GO:0006011">
    <property type="term" value="P:UDP-alpha-D-glucose metabolic process"/>
    <property type="evidence" value="ECO:0007669"/>
    <property type="project" value="InterPro"/>
</dbReference>
<evidence type="ECO:0000313" key="6">
    <source>
        <dbReference type="EMBL" id="KAF9600158.1"/>
    </source>
</evidence>
<evidence type="ECO:0000313" key="7">
    <source>
        <dbReference type="Proteomes" id="UP000631114"/>
    </source>
</evidence>
<dbReference type="InterPro" id="IPR029044">
    <property type="entry name" value="Nucleotide-diphossugar_trans"/>
</dbReference>
<dbReference type="GO" id="GO:0003983">
    <property type="term" value="F:UTP:glucose-1-phosphate uridylyltransferase activity"/>
    <property type="evidence" value="ECO:0007669"/>
    <property type="project" value="UniProtKB-EC"/>
</dbReference>
<protein>
    <recommendedName>
        <fullName evidence="2">UTP--glucose-1-phosphate uridylyltransferase</fullName>
        <ecNumber evidence="2">2.7.7.9</ecNumber>
    </recommendedName>
</protein>
<evidence type="ECO:0000256" key="2">
    <source>
        <dbReference type="ARBA" id="ARBA00012415"/>
    </source>
</evidence>
<reference evidence="6 7" key="1">
    <citation type="submission" date="2020-10" db="EMBL/GenBank/DDBJ databases">
        <title>The Coptis chinensis genome and diversification of protoberbering-type alkaloids.</title>
        <authorList>
            <person name="Wang B."/>
            <person name="Shu S."/>
            <person name="Song C."/>
            <person name="Liu Y."/>
        </authorList>
    </citation>
    <scope>NUCLEOTIDE SEQUENCE [LARGE SCALE GENOMIC DNA]</scope>
    <source>
        <strain evidence="6">HL-2020</strain>
        <tissue evidence="6">Leaf</tissue>
    </source>
</reference>
<accession>A0A835LLL9</accession>
<evidence type="ECO:0000256" key="3">
    <source>
        <dbReference type="ARBA" id="ARBA00022679"/>
    </source>
</evidence>
<dbReference type="SUPFAM" id="SSF53448">
    <property type="entry name" value="Nucleotide-diphospho-sugar transferases"/>
    <property type="match status" value="1"/>
</dbReference>
<dbReference type="PANTHER" id="PTHR43511">
    <property type="match status" value="1"/>
</dbReference>
<proteinExistence type="inferred from homology"/>
<dbReference type="InterPro" id="IPR002618">
    <property type="entry name" value="UDPGP_fam"/>
</dbReference>
<dbReference type="Pfam" id="PF01704">
    <property type="entry name" value="UDPGP"/>
    <property type="match status" value="2"/>
</dbReference>
<comment type="catalytic activity">
    <reaction evidence="5">
        <text>alpha-D-glucose 1-phosphate + UTP + H(+) = UDP-alpha-D-glucose + diphosphate</text>
        <dbReference type="Rhea" id="RHEA:19889"/>
        <dbReference type="ChEBI" id="CHEBI:15378"/>
        <dbReference type="ChEBI" id="CHEBI:33019"/>
        <dbReference type="ChEBI" id="CHEBI:46398"/>
        <dbReference type="ChEBI" id="CHEBI:58601"/>
        <dbReference type="ChEBI" id="CHEBI:58885"/>
        <dbReference type="EC" id="2.7.7.9"/>
    </reaction>
</comment>
<evidence type="ECO:0000256" key="1">
    <source>
        <dbReference type="ARBA" id="ARBA00010401"/>
    </source>
</evidence>
<dbReference type="EC" id="2.7.7.9" evidence="2"/>
<dbReference type="Proteomes" id="UP000631114">
    <property type="component" value="Unassembled WGS sequence"/>
</dbReference>
<comment type="similarity">
    <text evidence="1">Belongs to the UDPGP type 1 family.</text>
</comment>
<keyword evidence="3" id="KW-0808">Transferase</keyword>
<gene>
    <name evidence="6" type="ORF">IFM89_004873</name>
</gene>
<keyword evidence="4" id="KW-0548">Nucleotidyltransferase</keyword>
<evidence type="ECO:0000256" key="5">
    <source>
        <dbReference type="ARBA" id="ARBA00048128"/>
    </source>
</evidence>
<dbReference type="AlphaFoldDB" id="A0A835LLL9"/>
<name>A0A835LLL9_9MAGN</name>
<dbReference type="OrthoDB" id="932129at2759"/>
<sequence length="244" mass="27924">MITFIEVRLNGLAFLDLIVIQIEVESQYPRLVVEDFCHCLARDNRKGWWYPPATVMYSLLKNDWKARCFIGRGKEYVFVANADNLGAIVDLSILFHSLLTTTLLNSRETQAPLYYSLYSSDRKTPADVKGGTLISYEGKVQVFGHQLFRWVNLKAIKRLVEADALNMEIIPNRKSLIWKASWSRNWFFEKAIGINVPRSRFLPVKATSDLLLVQALYKSFGGFTADVVLAIDRTSGRRVLFLAH</sequence>
<comment type="caution">
    <text evidence="6">The sequence shown here is derived from an EMBL/GenBank/DDBJ whole genome shotgun (WGS) entry which is preliminary data.</text>
</comment>